<dbReference type="HAMAP" id="MF_00042">
    <property type="entry name" value="RNase_H"/>
    <property type="match status" value="1"/>
</dbReference>
<feature type="binding site" evidence="11">
    <location>
        <position position="71"/>
    </location>
    <ligand>
        <name>Mg(2+)</name>
        <dbReference type="ChEBI" id="CHEBI:18420"/>
        <label>1</label>
    </ligand>
</feature>
<evidence type="ECO:0000313" key="13">
    <source>
        <dbReference type="EMBL" id="SUO96221.1"/>
    </source>
</evidence>
<keyword evidence="10 11" id="KW-0460">Magnesium</keyword>
<evidence type="ECO:0000256" key="7">
    <source>
        <dbReference type="ARBA" id="ARBA00022723"/>
    </source>
</evidence>
<feature type="binding site" evidence="11">
    <location>
        <position position="11"/>
    </location>
    <ligand>
        <name>Mg(2+)</name>
        <dbReference type="ChEBI" id="CHEBI:18420"/>
        <label>1</label>
    </ligand>
</feature>
<dbReference type="GO" id="GO:0005737">
    <property type="term" value="C:cytoplasm"/>
    <property type="evidence" value="ECO:0007669"/>
    <property type="project" value="UniProtKB-SubCell"/>
</dbReference>
<dbReference type="PANTHER" id="PTHR10642:SF26">
    <property type="entry name" value="RIBONUCLEASE H1"/>
    <property type="match status" value="1"/>
</dbReference>
<dbReference type="RefSeq" id="WP_072576961.1">
    <property type="nucleotide sequence ID" value="NZ_LWHB01000120.1"/>
</dbReference>
<accession>A0A380MWY1</accession>
<evidence type="ECO:0000256" key="8">
    <source>
        <dbReference type="ARBA" id="ARBA00022759"/>
    </source>
</evidence>
<feature type="binding site" evidence="11">
    <location>
        <position position="135"/>
    </location>
    <ligand>
        <name>Mg(2+)</name>
        <dbReference type="ChEBI" id="CHEBI:18420"/>
        <label>2</label>
    </ligand>
</feature>
<dbReference type="InterPro" id="IPR036397">
    <property type="entry name" value="RNaseH_sf"/>
</dbReference>
<dbReference type="PROSITE" id="PS50879">
    <property type="entry name" value="RNASE_H_1"/>
    <property type="match status" value="1"/>
</dbReference>
<dbReference type="Proteomes" id="UP000254601">
    <property type="component" value="Unassembled WGS sequence"/>
</dbReference>
<evidence type="ECO:0000256" key="10">
    <source>
        <dbReference type="ARBA" id="ARBA00022842"/>
    </source>
</evidence>
<dbReference type="NCBIfam" id="NF001236">
    <property type="entry name" value="PRK00203.1"/>
    <property type="match status" value="1"/>
</dbReference>
<dbReference type="InterPro" id="IPR050092">
    <property type="entry name" value="RNase_H"/>
</dbReference>
<sequence length="161" mass="18193">MAHPILEIYTDGACKGNPGIGGWGVLMRYGVHEKTLNGAEHHTTNNRMELTAAIEALKAIKKPCEIHLTTDSVYVKNGINDWLPKWKANQWRTAQKKPVKNVELWQELDALATKFTIHWHWVKGHSGHPGNEMADQLANEAIKQLQDSDRGSFLQSIVKDY</sequence>
<feature type="domain" description="RNase H type-1" evidence="12">
    <location>
        <begin position="2"/>
        <end position="143"/>
    </location>
</feature>
<comment type="similarity">
    <text evidence="3 11">Belongs to the RNase H family.</text>
</comment>
<name>A0A380MWY1_9GAMM</name>
<dbReference type="GO" id="GO:0003676">
    <property type="term" value="F:nucleic acid binding"/>
    <property type="evidence" value="ECO:0007669"/>
    <property type="project" value="InterPro"/>
</dbReference>
<dbReference type="InterPro" id="IPR002156">
    <property type="entry name" value="RNaseH_domain"/>
</dbReference>
<proteinExistence type="inferred from homology"/>
<dbReference type="EC" id="3.1.26.4" evidence="5 11"/>
<dbReference type="CDD" id="cd09278">
    <property type="entry name" value="RNase_HI_prokaryote_like"/>
    <property type="match status" value="1"/>
</dbReference>
<dbReference type="Pfam" id="PF00075">
    <property type="entry name" value="RNase_H"/>
    <property type="match status" value="1"/>
</dbReference>
<keyword evidence="7 11" id="KW-0479">Metal-binding</keyword>
<evidence type="ECO:0000256" key="9">
    <source>
        <dbReference type="ARBA" id="ARBA00022801"/>
    </source>
</evidence>
<comment type="subunit">
    <text evidence="4 11">Monomer.</text>
</comment>
<evidence type="ECO:0000256" key="1">
    <source>
        <dbReference type="ARBA" id="ARBA00000077"/>
    </source>
</evidence>
<evidence type="ECO:0000256" key="5">
    <source>
        <dbReference type="ARBA" id="ARBA00012180"/>
    </source>
</evidence>
<comment type="function">
    <text evidence="2 11">Endonuclease that specifically degrades the RNA of RNA-DNA hybrids.</text>
</comment>
<evidence type="ECO:0000256" key="4">
    <source>
        <dbReference type="ARBA" id="ARBA00011245"/>
    </source>
</evidence>
<dbReference type="FunFam" id="3.30.420.10:FF:000089">
    <property type="entry name" value="Ribonuclease H"/>
    <property type="match status" value="1"/>
</dbReference>
<keyword evidence="14" id="KW-1185">Reference proteome</keyword>
<keyword evidence="9 11" id="KW-0378">Hydrolase</keyword>
<feature type="binding site" evidence="11">
    <location>
        <position position="49"/>
    </location>
    <ligand>
        <name>Mg(2+)</name>
        <dbReference type="ChEBI" id="CHEBI:18420"/>
        <label>1</label>
    </ligand>
</feature>
<evidence type="ECO:0000256" key="3">
    <source>
        <dbReference type="ARBA" id="ARBA00005300"/>
    </source>
</evidence>
<dbReference type="AlphaFoldDB" id="A0A380MWY1"/>
<evidence type="ECO:0000256" key="2">
    <source>
        <dbReference type="ARBA" id="ARBA00004065"/>
    </source>
</evidence>
<evidence type="ECO:0000256" key="11">
    <source>
        <dbReference type="HAMAP-Rule" id="MF_00042"/>
    </source>
</evidence>
<gene>
    <name evidence="11 13" type="primary">rnhA</name>
    <name evidence="13" type="ORF">NCTC13337_01756</name>
</gene>
<dbReference type="OrthoDB" id="7845843at2"/>
<feature type="binding site" evidence="11">
    <location>
        <position position="11"/>
    </location>
    <ligand>
        <name>Mg(2+)</name>
        <dbReference type="ChEBI" id="CHEBI:18420"/>
        <label>2</label>
    </ligand>
</feature>
<keyword evidence="6 11" id="KW-0540">Nuclease</keyword>
<dbReference type="Gene3D" id="3.30.420.10">
    <property type="entry name" value="Ribonuclease H-like superfamily/Ribonuclease H"/>
    <property type="match status" value="1"/>
</dbReference>
<dbReference type="PANTHER" id="PTHR10642">
    <property type="entry name" value="RIBONUCLEASE H1"/>
    <property type="match status" value="1"/>
</dbReference>
<dbReference type="InterPro" id="IPR012337">
    <property type="entry name" value="RNaseH-like_sf"/>
</dbReference>
<dbReference type="GO" id="GO:0043137">
    <property type="term" value="P:DNA replication, removal of RNA primer"/>
    <property type="evidence" value="ECO:0007669"/>
    <property type="project" value="TreeGrafter"/>
</dbReference>
<comment type="cofactor">
    <cofactor evidence="11">
        <name>Mg(2+)</name>
        <dbReference type="ChEBI" id="CHEBI:18420"/>
    </cofactor>
    <text evidence="11">Binds 1 Mg(2+) ion per subunit. May bind a second metal ion at a regulatory site, or after substrate binding.</text>
</comment>
<evidence type="ECO:0000313" key="14">
    <source>
        <dbReference type="Proteomes" id="UP000254601"/>
    </source>
</evidence>
<organism evidence="13 14">
    <name type="scientific">Suttonella ornithocola</name>
    <dbReference type="NCBI Taxonomy" id="279832"/>
    <lineage>
        <taxon>Bacteria</taxon>
        <taxon>Pseudomonadati</taxon>
        <taxon>Pseudomonadota</taxon>
        <taxon>Gammaproteobacteria</taxon>
        <taxon>Cardiobacteriales</taxon>
        <taxon>Cardiobacteriaceae</taxon>
        <taxon>Suttonella</taxon>
    </lineage>
</organism>
<keyword evidence="11" id="KW-0963">Cytoplasm</keyword>
<comment type="subcellular location">
    <subcellularLocation>
        <location evidence="11">Cytoplasm</location>
    </subcellularLocation>
</comment>
<evidence type="ECO:0000259" key="12">
    <source>
        <dbReference type="PROSITE" id="PS50879"/>
    </source>
</evidence>
<protein>
    <recommendedName>
        <fullName evidence="5 11">Ribonuclease H</fullName>
        <shortName evidence="11">RNase H</shortName>
        <ecNumber evidence="5 11">3.1.26.4</ecNumber>
    </recommendedName>
</protein>
<dbReference type="GO" id="GO:0000287">
    <property type="term" value="F:magnesium ion binding"/>
    <property type="evidence" value="ECO:0007669"/>
    <property type="project" value="UniProtKB-UniRule"/>
</dbReference>
<comment type="catalytic activity">
    <reaction evidence="1 11">
        <text>Endonucleolytic cleavage to 5'-phosphomonoester.</text>
        <dbReference type="EC" id="3.1.26.4"/>
    </reaction>
</comment>
<reference evidence="13 14" key="1">
    <citation type="submission" date="2018-06" db="EMBL/GenBank/DDBJ databases">
        <authorList>
            <consortium name="Pathogen Informatics"/>
            <person name="Doyle S."/>
        </authorList>
    </citation>
    <scope>NUCLEOTIDE SEQUENCE [LARGE SCALE GENOMIC DNA]</scope>
    <source>
        <strain evidence="13 14">NCTC13337</strain>
    </source>
</reference>
<evidence type="ECO:0000256" key="6">
    <source>
        <dbReference type="ARBA" id="ARBA00022722"/>
    </source>
</evidence>
<keyword evidence="8 11" id="KW-0255">Endonuclease</keyword>
<dbReference type="EMBL" id="UHIC01000001">
    <property type="protein sequence ID" value="SUO96221.1"/>
    <property type="molecule type" value="Genomic_DNA"/>
</dbReference>
<dbReference type="GO" id="GO:0004523">
    <property type="term" value="F:RNA-DNA hybrid ribonuclease activity"/>
    <property type="evidence" value="ECO:0007669"/>
    <property type="project" value="UniProtKB-UniRule"/>
</dbReference>
<dbReference type="SUPFAM" id="SSF53098">
    <property type="entry name" value="Ribonuclease H-like"/>
    <property type="match status" value="1"/>
</dbReference>
<dbReference type="InterPro" id="IPR022892">
    <property type="entry name" value="RNaseHI"/>
</dbReference>